<dbReference type="Pfam" id="PF02620">
    <property type="entry name" value="YceD"/>
    <property type="match status" value="1"/>
</dbReference>
<dbReference type="RefSeq" id="WP_231553309.1">
    <property type="nucleotide sequence ID" value="NZ_CP150143.1"/>
</dbReference>
<protein>
    <submittedName>
        <fullName evidence="1">DUF177 domain-containing protein</fullName>
    </submittedName>
</protein>
<keyword evidence="2" id="KW-1185">Reference proteome</keyword>
<dbReference type="Proteomes" id="UP001459714">
    <property type="component" value="Unassembled WGS sequence"/>
</dbReference>
<evidence type="ECO:0000313" key="2">
    <source>
        <dbReference type="Proteomes" id="UP001459714"/>
    </source>
</evidence>
<organism evidence="1 2">
    <name type="scientific">Caldifermentibacillus hisashii</name>
    <dbReference type="NCBI Taxonomy" id="996558"/>
    <lineage>
        <taxon>Bacteria</taxon>
        <taxon>Bacillati</taxon>
        <taxon>Bacillota</taxon>
        <taxon>Bacilli</taxon>
        <taxon>Bacillales</taxon>
        <taxon>Bacillaceae</taxon>
        <taxon>Caldifermentibacillus</taxon>
    </lineage>
</organism>
<accession>A0ABU9JY29</accession>
<gene>
    <name evidence="1" type="ORF">NST17_07925</name>
</gene>
<evidence type="ECO:0000313" key="1">
    <source>
        <dbReference type="EMBL" id="MEL3957122.1"/>
    </source>
</evidence>
<dbReference type="EMBL" id="JBBYAK010000001">
    <property type="protein sequence ID" value="MEL3957122.1"/>
    <property type="molecule type" value="Genomic_DNA"/>
</dbReference>
<proteinExistence type="predicted"/>
<sequence>MIVLKWSMMQLQKFRNKGLTFNEMVNLESLKNRDPQIRTISPIQVFGTAEIDSKKVTFHLHIKGELVLPSTRTLEDVQFPIDIQSTEIFMYETAEYNEDSELNLHIIHGEMIDLTPVIEELILVEIPMQVYNEEEDVSSLFSSGRDWEFIQEADQEKQEKIDPRFAELAKLFNQKNSNK</sequence>
<dbReference type="InterPro" id="IPR003772">
    <property type="entry name" value="YceD"/>
</dbReference>
<name>A0ABU9JY29_9BACI</name>
<reference evidence="1 2" key="1">
    <citation type="submission" date="2024-03" db="EMBL/GenBank/DDBJ databases">
        <title>Bacilli Hybrid Assemblies.</title>
        <authorList>
            <person name="Kovac J."/>
        </authorList>
    </citation>
    <scope>NUCLEOTIDE SEQUENCE [LARGE SCALE GENOMIC DNA]</scope>
    <source>
        <strain evidence="1 2">FSL M8-0022</strain>
    </source>
</reference>
<comment type="caution">
    <text evidence="1">The sequence shown here is derived from an EMBL/GenBank/DDBJ whole genome shotgun (WGS) entry which is preliminary data.</text>
</comment>